<dbReference type="Gene3D" id="3.50.50.100">
    <property type="match status" value="1"/>
</dbReference>
<sequence length="605" mass="66828">MSILPNIAVIGGSYVGVNTAQQLATKFHGRFQVLLIEKNSHFQHLFAFPRFAVTTKVDTHKAFIPFTPGTFASCPPGSGVVVRACVTKIDKSEIHLDRSVKLNDKSVNSIPYQYLIIATGTKLTPPSTLPSSDKADGVTYLREHAQKVEKSSKITIIGGGAVGVQMATDIKEIYPEKSVTLVHSRDQLMNKFHPQLDRIIKDRCSELGINLKLGSRVKLPAKGYPTDGSIFNVELQDGSSISTEFAVIVTGQTPQSELIRALSPETIDDAGFVRVQRTLQISDTAYPNIFAVGDVADTGAHKAARPALRQAPVVVENIEHMTKDEPLERYEIAEGPAIHLSLGIIKNIKFINSPGGASEPKVMWADDGKYDMGIDGVWQRRGGGLWAKRLTETGISQKLIDDDLELLHATTNSRYQEELQQEEQLVLDLISKSVQVSCEDKAEAQTVWGKENDSRASLPTRFRTKVPFVSDPVTSADMPKVSPAPDNTTASTFDLPHVRLVKHCNLVIFQHMFPLGGAESQRNFSWQHFLGAMVDAGFSILQSQGSAITLKLNDYSGMGVKTIVLHRPHPSPTVNPVMLRRIAKRMEKWFGWHREMFVEKSKSEE</sequence>
<dbReference type="Proteomes" id="UP000304947">
    <property type="component" value="Unassembled WGS sequence"/>
</dbReference>
<dbReference type="SUPFAM" id="SSF51905">
    <property type="entry name" value="FAD/NAD(P)-binding domain"/>
    <property type="match status" value="1"/>
</dbReference>
<dbReference type="EMBL" id="QZBU01000270">
    <property type="protein sequence ID" value="TIA68935.1"/>
    <property type="molecule type" value="Genomic_DNA"/>
</dbReference>
<name>A0A4T0E532_AURPU</name>
<dbReference type="PRINTS" id="PR00469">
    <property type="entry name" value="PNDRDTASEII"/>
</dbReference>
<accession>A0A4T0E532</accession>
<dbReference type="AlphaFoldDB" id="A0A4T0E532"/>
<gene>
    <name evidence="2" type="ORF">D6C83_01493</name>
</gene>
<dbReference type="GO" id="GO:0050660">
    <property type="term" value="F:flavin adenine dinucleotide binding"/>
    <property type="evidence" value="ECO:0007669"/>
    <property type="project" value="TreeGrafter"/>
</dbReference>
<dbReference type="PANTHER" id="PTHR43735:SF11">
    <property type="entry name" value="HYPOTHETICAL OXIDOREDUCTASE (EUROFUNG)"/>
    <property type="match status" value="1"/>
</dbReference>
<comment type="caution">
    <text evidence="2">The sequence shown here is derived from an EMBL/GenBank/DDBJ whole genome shotgun (WGS) entry which is preliminary data.</text>
</comment>
<proteinExistence type="predicted"/>
<organism evidence="2 3">
    <name type="scientific">Aureobasidium pullulans</name>
    <name type="common">Black yeast</name>
    <name type="synonym">Pullularia pullulans</name>
    <dbReference type="NCBI Taxonomy" id="5580"/>
    <lineage>
        <taxon>Eukaryota</taxon>
        <taxon>Fungi</taxon>
        <taxon>Dikarya</taxon>
        <taxon>Ascomycota</taxon>
        <taxon>Pezizomycotina</taxon>
        <taxon>Dothideomycetes</taxon>
        <taxon>Dothideomycetidae</taxon>
        <taxon>Dothideales</taxon>
        <taxon>Saccotheciaceae</taxon>
        <taxon>Aureobasidium</taxon>
    </lineage>
</organism>
<dbReference type="InterPro" id="IPR023753">
    <property type="entry name" value="FAD/NAD-binding_dom"/>
</dbReference>
<reference evidence="2 3" key="1">
    <citation type="submission" date="2018-10" db="EMBL/GenBank/DDBJ databases">
        <title>Fifty Aureobasidium pullulans genomes reveal a recombining polyextremotolerant generalist.</title>
        <authorList>
            <person name="Gostincar C."/>
            <person name="Turk M."/>
            <person name="Zajc J."/>
            <person name="Gunde-Cimerman N."/>
        </authorList>
    </citation>
    <scope>NUCLEOTIDE SEQUENCE [LARGE SCALE GENOMIC DNA]</scope>
    <source>
        <strain evidence="2 3">EXF-3380</strain>
    </source>
</reference>
<evidence type="ECO:0000313" key="3">
    <source>
        <dbReference type="Proteomes" id="UP000304947"/>
    </source>
</evidence>
<evidence type="ECO:0000259" key="1">
    <source>
        <dbReference type="Pfam" id="PF07992"/>
    </source>
</evidence>
<dbReference type="PRINTS" id="PR00368">
    <property type="entry name" value="FADPNR"/>
</dbReference>
<dbReference type="PANTHER" id="PTHR43735">
    <property type="entry name" value="APOPTOSIS-INDUCING FACTOR 1"/>
    <property type="match status" value="1"/>
</dbReference>
<protein>
    <submittedName>
        <fullName evidence="2">Putative oxidoreductase</fullName>
    </submittedName>
</protein>
<evidence type="ECO:0000313" key="2">
    <source>
        <dbReference type="EMBL" id="TIA68935.1"/>
    </source>
</evidence>
<dbReference type="InterPro" id="IPR036188">
    <property type="entry name" value="FAD/NAD-bd_sf"/>
</dbReference>
<dbReference type="Pfam" id="PF07992">
    <property type="entry name" value="Pyr_redox_2"/>
    <property type="match status" value="1"/>
</dbReference>
<dbReference type="GO" id="GO:0005737">
    <property type="term" value="C:cytoplasm"/>
    <property type="evidence" value="ECO:0007669"/>
    <property type="project" value="TreeGrafter"/>
</dbReference>
<dbReference type="GO" id="GO:0004174">
    <property type="term" value="F:electron-transferring-flavoprotein dehydrogenase activity"/>
    <property type="evidence" value="ECO:0007669"/>
    <property type="project" value="TreeGrafter"/>
</dbReference>
<feature type="domain" description="FAD/NAD(P)-binding" evidence="1">
    <location>
        <begin position="6"/>
        <end position="310"/>
    </location>
</feature>